<gene>
    <name evidence="1" type="ORF">CA85_23330</name>
</gene>
<sequence length="93" mass="10259">MAGNGSALFYRVNLPNNDEATKLVSSVLAVLGDRFNSDEIDVDQNLFNASRVFKIGGTYARKSDDLRGIDGVENRPHRRSCYVVDGPIEVVDQ</sequence>
<dbReference type="Proteomes" id="UP000318053">
    <property type="component" value="Unassembled WGS sequence"/>
</dbReference>
<evidence type="ECO:0000313" key="2">
    <source>
        <dbReference type="Proteomes" id="UP000318053"/>
    </source>
</evidence>
<evidence type="ECO:0000313" key="1">
    <source>
        <dbReference type="EMBL" id="TWT67482.1"/>
    </source>
</evidence>
<accession>A0A5C5Y1R8</accession>
<dbReference type="EMBL" id="SJPK01000004">
    <property type="protein sequence ID" value="TWT67482.1"/>
    <property type="molecule type" value="Genomic_DNA"/>
</dbReference>
<proteinExistence type="predicted"/>
<organism evidence="1 2">
    <name type="scientific">Allorhodopirellula solitaria</name>
    <dbReference type="NCBI Taxonomy" id="2527987"/>
    <lineage>
        <taxon>Bacteria</taxon>
        <taxon>Pseudomonadati</taxon>
        <taxon>Planctomycetota</taxon>
        <taxon>Planctomycetia</taxon>
        <taxon>Pirellulales</taxon>
        <taxon>Pirellulaceae</taxon>
        <taxon>Allorhodopirellula</taxon>
    </lineage>
</organism>
<name>A0A5C5Y1R8_9BACT</name>
<dbReference type="AlphaFoldDB" id="A0A5C5Y1R8"/>
<comment type="caution">
    <text evidence="1">The sequence shown here is derived from an EMBL/GenBank/DDBJ whole genome shotgun (WGS) entry which is preliminary data.</text>
</comment>
<keyword evidence="2" id="KW-1185">Reference proteome</keyword>
<reference evidence="1 2" key="1">
    <citation type="submission" date="2019-02" db="EMBL/GenBank/DDBJ databases">
        <title>Deep-cultivation of Planctomycetes and their phenomic and genomic characterization uncovers novel biology.</title>
        <authorList>
            <person name="Wiegand S."/>
            <person name="Jogler M."/>
            <person name="Boedeker C."/>
            <person name="Pinto D."/>
            <person name="Vollmers J."/>
            <person name="Rivas-Marin E."/>
            <person name="Kohn T."/>
            <person name="Peeters S.H."/>
            <person name="Heuer A."/>
            <person name="Rast P."/>
            <person name="Oberbeckmann S."/>
            <person name="Bunk B."/>
            <person name="Jeske O."/>
            <person name="Meyerdierks A."/>
            <person name="Storesund J.E."/>
            <person name="Kallscheuer N."/>
            <person name="Luecker S."/>
            <person name="Lage O.M."/>
            <person name="Pohl T."/>
            <person name="Merkel B.J."/>
            <person name="Hornburger P."/>
            <person name="Mueller R.-W."/>
            <person name="Bruemmer F."/>
            <person name="Labrenz M."/>
            <person name="Spormann A.M."/>
            <person name="Op Den Camp H."/>
            <person name="Overmann J."/>
            <person name="Amann R."/>
            <person name="Jetten M.S.M."/>
            <person name="Mascher T."/>
            <person name="Medema M.H."/>
            <person name="Devos D.P."/>
            <person name="Kaster A.-K."/>
            <person name="Ovreas L."/>
            <person name="Rohde M."/>
            <person name="Galperin M.Y."/>
            <person name="Jogler C."/>
        </authorList>
    </citation>
    <scope>NUCLEOTIDE SEQUENCE [LARGE SCALE GENOMIC DNA]</scope>
    <source>
        <strain evidence="1 2">CA85</strain>
    </source>
</reference>
<protein>
    <submittedName>
        <fullName evidence="1">Uncharacterized protein</fullName>
    </submittedName>
</protein>